<comment type="caution">
    <text evidence="2">The sequence shown here is derived from an EMBL/GenBank/DDBJ whole genome shotgun (WGS) entry which is preliminary data.</text>
</comment>
<dbReference type="Pfam" id="PF13966">
    <property type="entry name" value="zf-RVT"/>
    <property type="match status" value="1"/>
</dbReference>
<proteinExistence type="predicted"/>
<dbReference type="OrthoDB" id="1089029at2759"/>
<reference evidence="2 3" key="1">
    <citation type="submission" date="2020-02" db="EMBL/GenBank/DDBJ databases">
        <authorList>
            <person name="Ma Q."/>
            <person name="Huang Y."/>
            <person name="Song X."/>
            <person name="Pei D."/>
        </authorList>
    </citation>
    <scope>NUCLEOTIDE SEQUENCE [LARGE SCALE GENOMIC DNA]</scope>
    <source>
        <strain evidence="2">Sxm20200214</strain>
        <tissue evidence="2">Leaf</tissue>
    </source>
</reference>
<dbReference type="Proteomes" id="UP000886595">
    <property type="component" value="Unassembled WGS sequence"/>
</dbReference>
<dbReference type="EMBL" id="JAAMPC010000001">
    <property type="protein sequence ID" value="KAG2335123.1"/>
    <property type="molecule type" value="Genomic_DNA"/>
</dbReference>
<dbReference type="InterPro" id="IPR026960">
    <property type="entry name" value="RVT-Znf"/>
</dbReference>
<dbReference type="AlphaFoldDB" id="A0A8X8BHL9"/>
<evidence type="ECO:0000313" key="2">
    <source>
        <dbReference type="EMBL" id="KAG2335123.1"/>
    </source>
</evidence>
<evidence type="ECO:0000313" key="3">
    <source>
        <dbReference type="Proteomes" id="UP000886595"/>
    </source>
</evidence>
<dbReference type="PANTHER" id="PTHR33116:SF78">
    <property type="entry name" value="OS12G0587133 PROTEIN"/>
    <property type="match status" value="1"/>
</dbReference>
<gene>
    <name evidence="2" type="ORF">Bca52824_006303</name>
</gene>
<name>A0A8X8BHL9_BRACI</name>
<accession>A0A8X8BHL9</accession>
<sequence length="191" mass="22255">MPGGSASKAYSTKAVYNLLRMHHQQVPWFKEIWFANGIPRHKFLAWLFVLDRCPTKNRMVEWGVDTDPVCILCNSGIESRDHLYYSCSYTWEIWKTVAARSGFSSPRDWNEVLTALNRLKSPTPTRLLTLLAWQASIYCTWAERNGRLHRSQFRIPSAITKDIDKLIRLKIAAIRLDNPRLASELYQAWVR</sequence>
<keyword evidence="3" id="KW-1185">Reference proteome</keyword>
<organism evidence="2 3">
    <name type="scientific">Brassica carinata</name>
    <name type="common">Ethiopian mustard</name>
    <name type="synonym">Abyssinian cabbage</name>
    <dbReference type="NCBI Taxonomy" id="52824"/>
    <lineage>
        <taxon>Eukaryota</taxon>
        <taxon>Viridiplantae</taxon>
        <taxon>Streptophyta</taxon>
        <taxon>Embryophyta</taxon>
        <taxon>Tracheophyta</taxon>
        <taxon>Spermatophyta</taxon>
        <taxon>Magnoliopsida</taxon>
        <taxon>eudicotyledons</taxon>
        <taxon>Gunneridae</taxon>
        <taxon>Pentapetalae</taxon>
        <taxon>rosids</taxon>
        <taxon>malvids</taxon>
        <taxon>Brassicales</taxon>
        <taxon>Brassicaceae</taxon>
        <taxon>Brassiceae</taxon>
        <taxon>Brassica</taxon>
    </lineage>
</organism>
<dbReference type="PANTHER" id="PTHR33116">
    <property type="entry name" value="REVERSE TRANSCRIPTASE ZINC-BINDING DOMAIN-CONTAINING PROTEIN-RELATED-RELATED"/>
    <property type="match status" value="1"/>
</dbReference>
<evidence type="ECO:0000259" key="1">
    <source>
        <dbReference type="Pfam" id="PF13966"/>
    </source>
</evidence>
<feature type="domain" description="Reverse transcriptase zinc-binding" evidence="1">
    <location>
        <begin position="10"/>
        <end position="94"/>
    </location>
</feature>
<protein>
    <recommendedName>
        <fullName evidence="1">Reverse transcriptase zinc-binding domain-containing protein</fullName>
    </recommendedName>
</protein>